<evidence type="ECO:0000256" key="4">
    <source>
        <dbReference type="ARBA" id="ARBA00014813"/>
    </source>
</evidence>
<dbReference type="PANTHER" id="PTHR19265:SF0">
    <property type="entry name" value="MEIOSIS-SPECIFIC NUCLEAR STRUCTURAL PROTEIN 1"/>
    <property type="match status" value="1"/>
</dbReference>
<evidence type="ECO:0000256" key="13">
    <source>
        <dbReference type="ARBA" id="ARBA00046114"/>
    </source>
</evidence>
<evidence type="ECO:0000256" key="8">
    <source>
        <dbReference type="ARBA" id="ARBA00023069"/>
    </source>
</evidence>
<evidence type="ECO:0000256" key="6">
    <source>
        <dbReference type="ARBA" id="ARBA00022846"/>
    </source>
</evidence>
<protein>
    <recommendedName>
        <fullName evidence="4">Meiosis-specific nuclear structural protein 1</fullName>
    </recommendedName>
</protein>
<dbReference type="Proteomes" id="UP001465755">
    <property type="component" value="Unassembled WGS sequence"/>
</dbReference>
<name>A0AAW1P1H2_9CHLO</name>
<keyword evidence="8" id="KW-0969">Cilium</keyword>
<gene>
    <name evidence="16" type="ORF">WJX73_002938</name>
</gene>
<dbReference type="GO" id="GO:0051321">
    <property type="term" value="P:meiotic cell cycle"/>
    <property type="evidence" value="ECO:0007669"/>
    <property type="project" value="UniProtKB-KW"/>
</dbReference>
<comment type="subcellular location">
    <subcellularLocation>
        <location evidence="2">Cytoplasm</location>
        <location evidence="2">Cytoskeleton</location>
        <location evidence="2">Flagellum axoneme</location>
    </subcellularLocation>
    <subcellularLocation>
        <location evidence="1">Nucleus</location>
    </subcellularLocation>
</comment>
<comment type="function">
    <text evidence="13">Microtubule inner protein (MIP) part of the dynein-decorated doublet microtubules (DMTs) in cilia axoneme, which is required for motile cilia beating. May play a role in the control of meiotic division and germ cell differentiation through regulation of pairing and recombination during meiosis. Required for sperm flagella assembly. May play a role in the assembly and function of the outer dynein arm-docking complex (ODA-DC). ODA-DC mediates outer dynein arms (ODA) binding onto the axonemal doublet microtubules.</text>
</comment>
<evidence type="ECO:0000256" key="10">
    <source>
        <dbReference type="ARBA" id="ARBA00023242"/>
    </source>
</evidence>
<feature type="coiled-coil region" evidence="14">
    <location>
        <begin position="250"/>
        <end position="284"/>
    </location>
</feature>
<keyword evidence="6" id="KW-0282">Flagellum</keyword>
<proteinExistence type="inferred from homology"/>
<accession>A0AAW1P1H2</accession>
<evidence type="ECO:0000256" key="3">
    <source>
        <dbReference type="ARBA" id="ARBA00009158"/>
    </source>
</evidence>
<evidence type="ECO:0000313" key="17">
    <source>
        <dbReference type="Proteomes" id="UP001465755"/>
    </source>
</evidence>
<dbReference type="EMBL" id="JALJOQ010000052">
    <property type="protein sequence ID" value="KAK9804130.1"/>
    <property type="molecule type" value="Genomic_DNA"/>
</dbReference>
<evidence type="ECO:0000256" key="7">
    <source>
        <dbReference type="ARBA" id="ARBA00023054"/>
    </source>
</evidence>
<evidence type="ECO:0000256" key="9">
    <source>
        <dbReference type="ARBA" id="ARBA00023212"/>
    </source>
</evidence>
<evidence type="ECO:0000256" key="11">
    <source>
        <dbReference type="ARBA" id="ARBA00023254"/>
    </source>
</evidence>
<keyword evidence="11" id="KW-0469">Meiosis</keyword>
<dbReference type="GO" id="GO:0005634">
    <property type="term" value="C:nucleus"/>
    <property type="evidence" value="ECO:0007669"/>
    <property type="project" value="UniProtKB-SubCell"/>
</dbReference>
<evidence type="ECO:0000256" key="2">
    <source>
        <dbReference type="ARBA" id="ARBA00004611"/>
    </source>
</evidence>
<keyword evidence="7 14" id="KW-0175">Coiled coil</keyword>
<keyword evidence="12" id="KW-0966">Cell projection</keyword>
<evidence type="ECO:0000256" key="14">
    <source>
        <dbReference type="SAM" id="Coils"/>
    </source>
</evidence>
<keyword evidence="9" id="KW-0206">Cytoskeleton</keyword>
<keyword evidence="17" id="KW-1185">Reference proteome</keyword>
<dbReference type="AlphaFoldDB" id="A0AAW1P1H2"/>
<evidence type="ECO:0000259" key="15">
    <source>
        <dbReference type="Pfam" id="PF13868"/>
    </source>
</evidence>
<evidence type="ECO:0000256" key="1">
    <source>
        <dbReference type="ARBA" id="ARBA00004123"/>
    </source>
</evidence>
<keyword evidence="10" id="KW-0539">Nucleus</keyword>
<reference evidence="16 17" key="1">
    <citation type="journal article" date="2024" name="Nat. Commun.">
        <title>Phylogenomics reveals the evolutionary origins of lichenization in chlorophyte algae.</title>
        <authorList>
            <person name="Puginier C."/>
            <person name="Libourel C."/>
            <person name="Otte J."/>
            <person name="Skaloud P."/>
            <person name="Haon M."/>
            <person name="Grisel S."/>
            <person name="Petersen M."/>
            <person name="Berrin J.G."/>
            <person name="Delaux P.M."/>
            <person name="Dal Grande F."/>
            <person name="Keller J."/>
        </authorList>
    </citation>
    <scope>NUCLEOTIDE SEQUENCE [LARGE SCALE GENOMIC DNA]</scope>
    <source>
        <strain evidence="16 17">SAG 2036</strain>
    </source>
</reference>
<dbReference type="Pfam" id="PF13868">
    <property type="entry name" value="TPH"/>
    <property type="match status" value="1"/>
</dbReference>
<evidence type="ECO:0000256" key="5">
    <source>
        <dbReference type="ARBA" id="ARBA00022490"/>
    </source>
</evidence>
<feature type="domain" description="Trichohyalin-plectin-homology" evidence="15">
    <location>
        <begin position="73"/>
        <end position="381"/>
    </location>
</feature>
<organism evidence="16 17">
    <name type="scientific">Symbiochloris irregularis</name>
    <dbReference type="NCBI Taxonomy" id="706552"/>
    <lineage>
        <taxon>Eukaryota</taxon>
        <taxon>Viridiplantae</taxon>
        <taxon>Chlorophyta</taxon>
        <taxon>core chlorophytes</taxon>
        <taxon>Trebouxiophyceae</taxon>
        <taxon>Trebouxiales</taxon>
        <taxon>Trebouxiaceae</taxon>
        <taxon>Symbiochloris</taxon>
    </lineage>
</organism>
<dbReference type="InterPro" id="IPR026504">
    <property type="entry name" value="MNS1"/>
</dbReference>
<comment type="similarity">
    <text evidence="3">Belongs to the MNS1 family.</text>
</comment>
<evidence type="ECO:0000313" key="16">
    <source>
        <dbReference type="EMBL" id="KAK9804130.1"/>
    </source>
</evidence>
<sequence>MGPAPRISTAAVQEQRLVRQRELDFLRQELQSFYTQQRQHQVASKAEGTVQLRVALREENEPAAQHAALDRLHRTNPELQALRQAIATAQIAVERGLQLQEREFAATQEKQYDAALDQFATMKLQQAEEAEQASKSLRAATMSQTRMGLDRQLLEKEEQQHVEHERAEREREMVEAVVARIEAEDRATEARRSAVKQGLRLAMDQSLLELRSHKAAAKAAGLAEEQRIAEYVRLKNQHADEEAARTAAKRADHNRMYESVKARLEAEEAEAAEEQRLVDELRAEEVAAAARHEAAQRAAHQARLRAQMVADNQAMLANKAERRERERMEEEAFRAATLQRLAEEDRLEQLSAQRRREKTMAHRREVERLLQHRRMLFAAAQVRRAPLSLML</sequence>
<keyword evidence="5" id="KW-0963">Cytoplasm</keyword>
<evidence type="ECO:0000256" key="12">
    <source>
        <dbReference type="ARBA" id="ARBA00023273"/>
    </source>
</evidence>
<comment type="caution">
    <text evidence="16">The sequence shown here is derived from an EMBL/GenBank/DDBJ whole genome shotgun (WGS) entry which is preliminary data.</text>
</comment>
<dbReference type="PANTHER" id="PTHR19265">
    <property type="entry name" value="MEIOSIS-SPECIFIC NUCLEAR STRUCTURAL PROTEIN 1"/>
    <property type="match status" value="1"/>
</dbReference>
<dbReference type="InterPro" id="IPR043597">
    <property type="entry name" value="TPH_dom"/>
</dbReference>